<protein>
    <submittedName>
        <fullName evidence="1">Uncharacterized protein</fullName>
    </submittedName>
</protein>
<comment type="caution">
    <text evidence="1">The sequence shown here is derived from an EMBL/GenBank/DDBJ whole genome shotgun (WGS) entry which is preliminary data.</text>
</comment>
<evidence type="ECO:0000313" key="2">
    <source>
        <dbReference type="Proteomes" id="UP001241377"/>
    </source>
</evidence>
<dbReference type="EMBL" id="JASBWR010000105">
    <property type="protein sequence ID" value="KAJ9095062.1"/>
    <property type="molecule type" value="Genomic_DNA"/>
</dbReference>
<proteinExistence type="predicted"/>
<reference evidence="1" key="1">
    <citation type="submission" date="2023-04" db="EMBL/GenBank/DDBJ databases">
        <title>Draft Genome sequencing of Naganishia species isolated from polar environments using Oxford Nanopore Technology.</title>
        <authorList>
            <person name="Leo P."/>
            <person name="Venkateswaran K."/>
        </authorList>
    </citation>
    <scope>NUCLEOTIDE SEQUENCE</scope>
    <source>
        <strain evidence="1">MNA-CCFEE 5261</strain>
    </source>
</reference>
<evidence type="ECO:0000313" key="1">
    <source>
        <dbReference type="EMBL" id="KAJ9095062.1"/>
    </source>
</evidence>
<dbReference type="Proteomes" id="UP001241377">
    <property type="component" value="Unassembled WGS sequence"/>
</dbReference>
<organism evidence="1 2">
    <name type="scientific">Naganishia cerealis</name>
    <dbReference type="NCBI Taxonomy" id="610337"/>
    <lineage>
        <taxon>Eukaryota</taxon>
        <taxon>Fungi</taxon>
        <taxon>Dikarya</taxon>
        <taxon>Basidiomycota</taxon>
        <taxon>Agaricomycotina</taxon>
        <taxon>Tremellomycetes</taxon>
        <taxon>Filobasidiales</taxon>
        <taxon>Filobasidiaceae</taxon>
        <taxon>Naganishia</taxon>
    </lineage>
</organism>
<gene>
    <name evidence="1" type="ORF">QFC19_007742</name>
</gene>
<sequence length="933" mass="104232">MAKQNKKTGAARKDKYYSLAKTQGYRARSAFKLIHLNRKYDLLGKSKVVIDLCAAPGGWLQVAEKYCPKQSLLVGVDLDPIKPIPNCTTFVNDITTASCRTQLRGHLKHFQADLVMHDGAPNVGTAWVQDAYTQSELVLQSLKLATEFLKKGGSFVTKVFRSGDYNSLMWVFNQLFSKVEATKPPSSRNVSAEIFVVCQDFLAPKSIDPKFLDPRHVFKEFAQSMAPLPVSISVGADDKPRITNPGASLAIQGQATNVFAPEKKKRQREGYAEGDYTLFRSINVRDFILSPTIDDAMRVLSTCNAMTFDLTASAPDADQQKAWFESRRTTDDIKRDLDDLKVLGKGDFKKLMKWRVAIRLEVGLDVKKKDEEDATEKVEIDEDVDEEQVVTEEMARLRAEAMTKAKREKRKANEKKARTIQRLHLNMTAPEDMTMEDDLALAGEDVFDLGQGEKEIKRRGGKAVTLDAALRDADGMDESDPEEEEAEEEEEFLDSDDEREARTARLEGALDGLYENYQDRMRERDAKWKVKQARLRDRNQDAWHGVNEGSDDEDTRIVKVQGYGAGEDANNEDGSDAESEEGGWDHVAALKAKIGEEADSSDDDSDSVMSDEDEDKPKVKKVRLALPGKSLPAGSAAASSRKPKSLVANLGADVQKAELSMAAQVWFDQSVFKGIGDLAALDGDESEEGEEEEDEAEEVSDVEMEDQESANEDDFEVVPAAPEEDGIEWDVEDEDQDVVKQEKIKKKGLLTAEAVTLASALVNRQTTASQMIDDGFNKHNFNHKDGLPTWFLDDEGKHWKANLPVTKEAMDALRAKQRALDARPIKKVAEAKARKKFKAHQRLEKAKKKAEGLVDAPDMSEKERANQMLKTLGKAGAKPKQKEVKVIVARGANRGLKGRPNGVKGRYKIVDARMRKEMRAMKRKDKATKKRKH</sequence>
<name>A0ACC2V6Z1_9TREE</name>
<keyword evidence="2" id="KW-1185">Reference proteome</keyword>
<accession>A0ACC2V6Z1</accession>